<dbReference type="Proteomes" id="UP000031408">
    <property type="component" value="Unassembled WGS sequence"/>
</dbReference>
<feature type="signal peptide" evidence="1">
    <location>
        <begin position="1"/>
        <end position="21"/>
    </location>
</feature>
<evidence type="ECO:0000313" key="3">
    <source>
        <dbReference type="Proteomes" id="UP000031408"/>
    </source>
</evidence>
<name>A0A0C1L5V8_9BACT</name>
<keyword evidence="1" id="KW-0732">Signal</keyword>
<proteinExistence type="predicted"/>
<accession>A0A0C1L5V8</accession>
<reference evidence="2 3" key="1">
    <citation type="submission" date="2014-11" db="EMBL/GenBank/DDBJ databases">
        <title>Genome sequence of Flavihumibacter solisilvae 3-3.</title>
        <authorList>
            <person name="Zhou G."/>
            <person name="Li M."/>
            <person name="Wang G."/>
        </authorList>
    </citation>
    <scope>NUCLEOTIDE SEQUENCE [LARGE SCALE GENOMIC DNA]</scope>
    <source>
        <strain evidence="2 3">3-3</strain>
    </source>
</reference>
<protein>
    <recommendedName>
        <fullName evidence="4">DUF4595 domain-containing protein</fullName>
    </recommendedName>
</protein>
<dbReference type="EMBL" id="JSVC01000009">
    <property type="protein sequence ID" value="KIC94916.1"/>
    <property type="molecule type" value="Genomic_DNA"/>
</dbReference>
<dbReference type="PROSITE" id="PS51257">
    <property type="entry name" value="PROKAR_LIPOPROTEIN"/>
    <property type="match status" value="1"/>
</dbReference>
<dbReference type="RefSeq" id="WP_039138942.1">
    <property type="nucleotide sequence ID" value="NZ_JSVC01000009.1"/>
</dbReference>
<comment type="caution">
    <text evidence="2">The sequence shown here is derived from an EMBL/GenBank/DDBJ whole genome shotgun (WGS) entry which is preliminary data.</text>
</comment>
<dbReference type="OrthoDB" id="658609at2"/>
<organism evidence="2 3">
    <name type="scientific">Flavihumibacter solisilvae</name>
    <dbReference type="NCBI Taxonomy" id="1349421"/>
    <lineage>
        <taxon>Bacteria</taxon>
        <taxon>Pseudomonadati</taxon>
        <taxon>Bacteroidota</taxon>
        <taxon>Chitinophagia</taxon>
        <taxon>Chitinophagales</taxon>
        <taxon>Chitinophagaceae</taxon>
        <taxon>Flavihumibacter</taxon>
    </lineage>
</organism>
<evidence type="ECO:0008006" key="4">
    <source>
        <dbReference type="Google" id="ProtNLM"/>
    </source>
</evidence>
<keyword evidence="3" id="KW-1185">Reference proteome</keyword>
<gene>
    <name evidence="2" type="ORF">OI18_08390</name>
</gene>
<feature type="chain" id="PRO_5002135432" description="DUF4595 domain-containing protein" evidence="1">
    <location>
        <begin position="22"/>
        <end position="255"/>
    </location>
</feature>
<dbReference type="STRING" id="1349421.OI18_08390"/>
<evidence type="ECO:0000313" key="2">
    <source>
        <dbReference type="EMBL" id="KIC94916.1"/>
    </source>
</evidence>
<dbReference type="AlphaFoldDB" id="A0A0C1L5V8"/>
<sequence length="255" mass="28330">MKKISMLLLSLTVLVISSCSKDDDAPGGGSNGGSNAKLLKKMIKTEDGVQTTYQFSYDSKKRATSVISTNGKESTKFTYDGDNLVKVEEMDEEFVNVYTYAYANGKPVSGTFKSWQHHAGEPDELIEDDVLTYTVQNGVVTRIHLNMTQSELEADFDLTYTNGNLTRVATAGDNFYTATFTFGNKKPVFPVISPFILDHAGFSLQFAAKNELLSAHYDFTGTEMDRTITNQYTYDDKGYVLTSNDGSAQLKFQYE</sequence>
<evidence type="ECO:0000256" key="1">
    <source>
        <dbReference type="SAM" id="SignalP"/>
    </source>
</evidence>